<organism evidence="2 3">
    <name type="scientific">Papaver atlanticum</name>
    <dbReference type="NCBI Taxonomy" id="357466"/>
    <lineage>
        <taxon>Eukaryota</taxon>
        <taxon>Viridiplantae</taxon>
        <taxon>Streptophyta</taxon>
        <taxon>Embryophyta</taxon>
        <taxon>Tracheophyta</taxon>
        <taxon>Spermatophyta</taxon>
        <taxon>Magnoliopsida</taxon>
        <taxon>Ranunculales</taxon>
        <taxon>Papaveraceae</taxon>
        <taxon>Papaveroideae</taxon>
        <taxon>Papaver</taxon>
    </lineage>
</organism>
<dbReference type="AlphaFoldDB" id="A0AAD4XJ41"/>
<feature type="compositionally biased region" description="Basic and acidic residues" evidence="1">
    <location>
        <begin position="403"/>
        <end position="426"/>
    </location>
</feature>
<accession>A0AAD4XJ41</accession>
<evidence type="ECO:0000313" key="3">
    <source>
        <dbReference type="Proteomes" id="UP001202328"/>
    </source>
</evidence>
<evidence type="ECO:0000313" key="2">
    <source>
        <dbReference type="EMBL" id="KAI3922902.1"/>
    </source>
</evidence>
<sequence length="484" mass="54012">MSETQDVGTLKDNPTIIDASKVEHNPEVEVESIVCQNVEADKKDVHDTQVTAVDEVLKDEDQMENEAQDKNVDTHIAPKIIVGTHPTKEEECKELKPSLVEFEDVNETLNVEPMKEAEKLDLSPACALGENVSERKTGSVLEWKELTELKESVKNCEENLKEGRTSESGAWKNKSENNELEDCFLKVEEETETLGASEDPHKDVTDNNVQVKNHEEQSTEYFKDDTSMCAKPNEECPVQKSEIPVNLREKIRSLEVKSTIHNEDDSTKMNSSVKENLVGKVCGECNEASSPEESREFVSVAQTRDVLLKTKRTENDEDGKDIVPVGDGNIGEISLLETMGKEHLMEETQINEKEEIEYLKTEIAQEVCERPEKSGTSESSEKHIQGEEGCVEEPCPISVGKDTVTESRQEAHAGESFIETRIKLEPAESGNDPIADQIAKTNEATEIIKNGNLIEEIQGLENGNANKKTEMLITKEEEVSKVLT</sequence>
<feature type="compositionally biased region" description="Basic and acidic residues" evidence="1">
    <location>
        <begin position="212"/>
        <end position="226"/>
    </location>
</feature>
<keyword evidence="3" id="KW-1185">Reference proteome</keyword>
<reference evidence="2" key="1">
    <citation type="submission" date="2022-04" db="EMBL/GenBank/DDBJ databases">
        <title>A functionally conserved STORR gene fusion in Papaver species that diverged 16.8 million years ago.</title>
        <authorList>
            <person name="Catania T."/>
        </authorList>
    </citation>
    <scope>NUCLEOTIDE SEQUENCE</scope>
    <source>
        <strain evidence="2">S-188037</strain>
    </source>
</reference>
<feature type="region of interest" description="Disordered" evidence="1">
    <location>
        <begin position="309"/>
        <end position="328"/>
    </location>
</feature>
<gene>
    <name evidence="2" type="ORF">MKW98_007033</name>
</gene>
<evidence type="ECO:0000256" key="1">
    <source>
        <dbReference type="SAM" id="MobiDB-lite"/>
    </source>
</evidence>
<feature type="region of interest" description="Disordered" evidence="1">
    <location>
        <begin position="368"/>
        <end position="438"/>
    </location>
</feature>
<proteinExistence type="predicted"/>
<name>A0AAD4XJ41_9MAGN</name>
<dbReference type="EMBL" id="JAJJMB010008592">
    <property type="protein sequence ID" value="KAI3922902.1"/>
    <property type="molecule type" value="Genomic_DNA"/>
</dbReference>
<feature type="compositionally biased region" description="Basic and acidic residues" evidence="1">
    <location>
        <begin position="368"/>
        <end position="386"/>
    </location>
</feature>
<feature type="region of interest" description="Disordered" evidence="1">
    <location>
        <begin position="190"/>
        <end position="229"/>
    </location>
</feature>
<dbReference type="Proteomes" id="UP001202328">
    <property type="component" value="Unassembled WGS sequence"/>
</dbReference>
<protein>
    <submittedName>
        <fullName evidence="2">Uncharacterized protein</fullName>
    </submittedName>
</protein>
<comment type="caution">
    <text evidence="2">The sequence shown here is derived from an EMBL/GenBank/DDBJ whole genome shotgun (WGS) entry which is preliminary data.</text>
</comment>